<dbReference type="RefSeq" id="WP_394828005.1">
    <property type="nucleotide sequence ID" value="NZ_CP089984.1"/>
</dbReference>
<evidence type="ECO:0000313" key="5">
    <source>
        <dbReference type="EMBL" id="WXB18374.1"/>
    </source>
</evidence>
<dbReference type="PROSITE" id="PS01124">
    <property type="entry name" value="HTH_ARAC_FAMILY_2"/>
    <property type="match status" value="1"/>
</dbReference>
<dbReference type="InterPro" id="IPR018060">
    <property type="entry name" value="HTH_AraC"/>
</dbReference>
<dbReference type="SUPFAM" id="SSF46689">
    <property type="entry name" value="Homeodomain-like"/>
    <property type="match status" value="1"/>
</dbReference>
<dbReference type="InterPro" id="IPR050204">
    <property type="entry name" value="AraC_XylS_family_regulators"/>
</dbReference>
<keyword evidence="1" id="KW-0805">Transcription regulation</keyword>
<name>A0ABZ2M780_9BACT</name>
<dbReference type="Gene3D" id="2.60.120.10">
    <property type="entry name" value="Jelly Rolls"/>
    <property type="match status" value="1"/>
</dbReference>
<dbReference type="Gene3D" id="1.10.10.60">
    <property type="entry name" value="Homeodomain-like"/>
    <property type="match status" value="1"/>
</dbReference>
<feature type="domain" description="HTH araC/xylS-type" evidence="4">
    <location>
        <begin position="126"/>
        <end position="230"/>
    </location>
</feature>
<dbReference type="PANTHER" id="PTHR46796">
    <property type="entry name" value="HTH-TYPE TRANSCRIPTIONAL ACTIVATOR RHAS-RELATED"/>
    <property type="match status" value="1"/>
</dbReference>
<dbReference type="PROSITE" id="PS00041">
    <property type="entry name" value="HTH_ARAC_FAMILY_1"/>
    <property type="match status" value="1"/>
</dbReference>
<dbReference type="Pfam" id="PF12833">
    <property type="entry name" value="HTH_18"/>
    <property type="match status" value="1"/>
</dbReference>
<keyword evidence="6" id="KW-1185">Reference proteome</keyword>
<dbReference type="Pfam" id="PF07883">
    <property type="entry name" value="Cupin_2"/>
    <property type="match status" value="1"/>
</dbReference>
<dbReference type="SUPFAM" id="SSF51182">
    <property type="entry name" value="RmlC-like cupins"/>
    <property type="match status" value="1"/>
</dbReference>
<dbReference type="InterPro" id="IPR014710">
    <property type="entry name" value="RmlC-like_jellyroll"/>
</dbReference>
<evidence type="ECO:0000259" key="4">
    <source>
        <dbReference type="PROSITE" id="PS01124"/>
    </source>
</evidence>
<keyword evidence="2" id="KW-0238">DNA-binding</keyword>
<sequence length="237" mass="25909">MPLRSAFRYWRPAGMGLIEAGLVQGRDVALPSHFHEEDQITFVLAGRRLLVIGEELTVLEPGHGVVILAGTPHHSLFEPEEVLCINLYAAPGSFAGGELVSDLGRSWRKKRDLRWADLADIVEGHRRLVGAVRSPVPSPLARGEAWPSVGEAAAHAGMSREGFSRKFRRLYGIPPHALWHLAKLNDARRLLRAGHSIATVAAEAGFADQSHLGRCFRRAFGVTPGRYKAGLPGSHPF</sequence>
<dbReference type="EMBL" id="CP089984">
    <property type="protein sequence ID" value="WXB18374.1"/>
    <property type="molecule type" value="Genomic_DNA"/>
</dbReference>
<dbReference type="SMART" id="SM00342">
    <property type="entry name" value="HTH_ARAC"/>
    <property type="match status" value="1"/>
</dbReference>
<protein>
    <submittedName>
        <fullName evidence="5">AraC family transcriptional regulator</fullName>
    </submittedName>
</protein>
<proteinExistence type="predicted"/>
<accession>A0ABZ2M780</accession>
<organism evidence="5 6">
    <name type="scientific">Pendulispora albinea</name>
    <dbReference type="NCBI Taxonomy" id="2741071"/>
    <lineage>
        <taxon>Bacteria</taxon>
        <taxon>Pseudomonadati</taxon>
        <taxon>Myxococcota</taxon>
        <taxon>Myxococcia</taxon>
        <taxon>Myxococcales</taxon>
        <taxon>Sorangiineae</taxon>
        <taxon>Pendulisporaceae</taxon>
        <taxon>Pendulispora</taxon>
    </lineage>
</organism>
<reference evidence="5 6" key="1">
    <citation type="submission" date="2021-12" db="EMBL/GenBank/DDBJ databases">
        <title>Discovery of the Pendulisporaceae a myxobacterial family with distinct sporulation behavior and unique specialized metabolism.</title>
        <authorList>
            <person name="Garcia R."/>
            <person name="Popoff A."/>
            <person name="Bader C.D."/>
            <person name="Loehr J."/>
            <person name="Walesch S."/>
            <person name="Walt C."/>
            <person name="Boldt J."/>
            <person name="Bunk B."/>
            <person name="Haeckl F.J.F.P.J."/>
            <person name="Gunesch A.P."/>
            <person name="Birkelbach J."/>
            <person name="Nuebel U."/>
            <person name="Pietschmann T."/>
            <person name="Bach T."/>
            <person name="Mueller R."/>
        </authorList>
    </citation>
    <scope>NUCLEOTIDE SEQUENCE [LARGE SCALE GENOMIC DNA]</scope>
    <source>
        <strain evidence="5 6">MSr11954</strain>
    </source>
</reference>
<evidence type="ECO:0000256" key="2">
    <source>
        <dbReference type="ARBA" id="ARBA00023125"/>
    </source>
</evidence>
<dbReference type="InterPro" id="IPR018062">
    <property type="entry name" value="HTH_AraC-typ_CS"/>
</dbReference>
<evidence type="ECO:0000313" key="6">
    <source>
        <dbReference type="Proteomes" id="UP001370348"/>
    </source>
</evidence>
<evidence type="ECO:0000256" key="3">
    <source>
        <dbReference type="ARBA" id="ARBA00023163"/>
    </source>
</evidence>
<dbReference type="InterPro" id="IPR009057">
    <property type="entry name" value="Homeodomain-like_sf"/>
</dbReference>
<dbReference type="InterPro" id="IPR011051">
    <property type="entry name" value="RmlC_Cupin_sf"/>
</dbReference>
<dbReference type="InterPro" id="IPR013096">
    <property type="entry name" value="Cupin_2"/>
</dbReference>
<evidence type="ECO:0000256" key="1">
    <source>
        <dbReference type="ARBA" id="ARBA00023015"/>
    </source>
</evidence>
<gene>
    <name evidence="5" type="ORF">LZC94_14130</name>
</gene>
<dbReference type="Proteomes" id="UP001370348">
    <property type="component" value="Chromosome"/>
</dbReference>
<keyword evidence="3" id="KW-0804">Transcription</keyword>